<organism evidence="1 2">
    <name type="scientific">Dactylonectria macrodidyma</name>
    <dbReference type="NCBI Taxonomy" id="307937"/>
    <lineage>
        <taxon>Eukaryota</taxon>
        <taxon>Fungi</taxon>
        <taxon>Dikarya</taxon>
        <taxon>Ascomycota</taxon>
        <taxon>Pezizomycotina</taxon>
        <taxon>Sordariomycetes</taxon>
        <taxon>Hypocreomycetidae</taxon>
        <taxon>Hypocreales</taxon>
        <taxon>Nectriaceae</taxon>
        <taxon>Dactylonectria</taxon>
    </lineage>
</organism>
<dbReference type="Proteomes" id="UP000738349">
    <property type="component" value="Unassembled WGS sequence"/>
</dbReference>
<evidence type="ECO:0000313" key="2">
    <source>
        <dbReference type="Proteomes" id="UP000738349"/>
    </source>
</evidence>
<sequence>MAFVNSDEYTTRPTNFARVVNADGQSRIHVRNNYTEVHNYSKANRNRCLADLRLTDPRDSAAHKSNPNKQTAKQIKQIERNLISNQINTKPRI</sequence>
<evidence type="ECO:0000313" key="1">
    <source>
        <dbReference type="EMBL" id="KAH7117477.1"/>
    </source>
</evidence>
<dbReference type="EMBL" id="JAGMUV010000028">
    <property type="protein sequence ID" value="KAH7117477.1"/>
    <property type="molecule type" value="Genomic_DNA"/>
</dbReference>
<accession>A0A9P9DEI0</accession>
<reference evidence="1" key="1">
    <citation type="journal article" date="2021" name="Nat. Commun.">
        <title>Genetic determinants of endophytism in the Arabidopsis root mycobiome.</title>
        <authorList>
            <person name="Mesny F."/>
            <person name="Miyauchi S."/>
            <person name="Thiergart T."/>
            <person name="Pickel B."/>
            <person name="Atanasova L."/>
            <person name="Karlsson M."/>
            <person name="Huettel B."/>
            <person name="Barry K.W."/>
            <person name="Haridas S."/>
            <person name="Chen C."/>
            <person name="Bauer D."/>
            <person name="Andreopoulos W."/>
            <person name="Pangilinan J."/>
            <person name="LaButti K."/>
            <person name="Riley R."/>
            <person name="Lipzen A."/>
            <person name="Clum A."/>
            <person name="Drula E."/>
            <person name="Henrissat B."/>
            <person name="Kohler A."/>
            <person name="Grigoriev I.V."/>
            <person name="Martin F.M."/>
            <person name="Hacquard S."/>
        </authorList>
    </citation>
    <scope>NUCLEOTIDE SEQUENCE</scope>
    <source>
        <strain evidence="1">MPI-CAGE-AT-0147</strain>
    </source>
</reference>
<keyword evidence="2" id="KW-1185">Reference proteome</keyword>
<gene>
    <name evidence="1" type="ORF">EDB81DRAFT_818618</name>
</gene>
<protein>
    <submittedName>
        <fullName evidence="1">Uncharacterized protein</fullName>
    </submittedName>
</protein>
<comment type="caution">
    <text evidence="1">The sequence shown here is derived from an EMBL/GenBank/DDBJ whole genome shotgun (WGS) entry which is preliminary data.</text>
</comment>
<proteinExistence type="predicted"/>
<dbReference type="AlphaFoldDB" id="A0A9P9DEI0"/>
<name>A0A9P9DEI0_9HYPO</name>